<keyword evidence="6" id="KW-0175">Coiled coil</keyword>
<comment type="similarity">
    <text evidence="1">Belongs to the sigma-70 factor family. ECF subfamily.</text>
</comment>
<dbReference type="InterPro" id="IPR014284">
    <property type="entry name" value="RNA_pol_sigma-70_dom"/>
</dbReference>
<dbReference type="GO" id="GO:0006352">
    <property type="term" value="P:DNA-templated transcription initiation"/>
    <property type="evidence" value="ECO:0007669"/>
    <property type="project" value="InterPro"/>
</dbReference>
<name>A0A2M6WKY5_9BACT</name>
<dbReference type="Gene3D" id="1.10.10.10">
    <property type="entry name" value="Winged helix-like DNA-binding domain superfamily/Winged helix DNA-binding domain"/>
    <property type="match status" value="1"/>
</dbReference>
<dbReference type="SUPFAM" id="SSF88946">
    <property type="entry name" value="Sigma2 domain of RNA polymerase sigma factors"/>
    <property type="match status" value="1"/>
</dbReference>
<protein>
    <recommendedName>
        <fullName evidence="11">RNA polymerase subunit sigma-24</fullName>
    </recommendedName>
</protein>
<gene>
    <name evidence="9" type="ORF">COU00_04445</name>
</gene>
<evidence type="ECO:0000256" key="1">
    <source>
        <dbReference type="ARBA" id="ARBA00010641"/>
    </source>
</evidence>
<dbReference type="InterPro" id="IPR036388">
    <property type="entry name" value="WH-like_DNA-bd_sf"/>
</dbReference>
<feature type="domain" description="RNA polymerase sigma factor 70 region 4 type 2" evidence="8">
    <location>
        <begin position="126"/>
        <end position="178"/>
    </location>
</feature>
<dbReference type="Proteomes" id="UP000229335">
    <property type="component" value="Unassembled WGS sequence"/>
</dbReference>
<dbReference type="InterPro" id="IPR039425">
    <property type="entry name" value="RNA_pol_sigma-70-like"/>
</dbReference>
<feature type="domain" description="RNA polymerase sigma-70 region 2" evidence="7">
    <location>
        <begin position="28"/>
        <end position="96"/>
    </location>
</feature>
<evidence type="ECO:0000313" key="10">
    <source>
        <dbReference type="Proteomes" id="UP000229335"/>
    </source>
</evidence>
<evidence type="ECO:0000259" key="8">
    <source>
        <dbReference type="Pfam" id="PF08281"/>
    </source>
</evidence>
<dbReference type="InterPro" id="IPR007627">
    <property type="entry name" value="RNA_pol_sigma70_r2"/>
</dbReference>
<dbReference type="Gene3D" id="1.10.1740.10">
    <property type="match status" value="1"/>
</dbReference>
<dbReference type="EMBL" id="PFAS01000077">
    <property type="protein sequence ID" value="PIT93426.1"/>
    <property type="molecule type" value="Genomic_DNA"/>
</dbReference>
<accession>A0A2M6WKY5</accession>
<dbReference type="GO" id="GO:0016987">
    <property type="term" value="F:sigma factor activity"/>
    <property type="evidence" value="ECO:0007669"/>
    <property type="project" value="UniProtKB-KW"/>
</dbReference>
<evidence type="ECO:0000259" key="7">
    <source>
        <dbReference type="Pfam" id="PF04542"/>
    </source>
</evidence>
<dbReference type="InterPro" id="IPR013249">
    <property type="entry name" value="RNA_pol_sigma70_r4_t2"/>
</dbReference>
<evidence type="ECO:0008006" key="11">
    <source>
        <dbReference type="Google" id="ProtNLM"/>
    </source>
</evidence>
<dbReference type="PANTHER" id="PTHR43133">
    <property type="entry name" value="RNA POLYMERASE ECF-TYPE SIGMA FACTO"/>
    <property type="match status" value="1"/>
</dbReference>
<dbReference type="InterPro" id="IPR013324">
    <property type="entry name" value="RNA_pol_sigma_r3/r4-like"/>
</dbReference>
<evidence type="ECO:0000256" key="5">
    <source>
        <dbReference type="ARBA" id="ARBA00023163"/>
    </source>
</evidence>
<evidence type="ECO:0000256" key="3">
    <source>
        <dbReference type="ARBA" id="ARBA00023082"/>
    </source>
</evidence>
<comment type="caution">
    <text evidence="9">The sequence shown here is derived from an EMBL/GenBank/DDBJ whole genome shotgun (WGS) entry which is preliminary data.</text>
</comment>
<dbReference type="Pfam" id="PF08281">
    <property type="entry name" value="Sigma70_r4_2"/>
    <property type="match status" value="1"/>
</dbReference>
<dbReference type="SUPFAM" id="SSF88659">
    <property type="entry name" value="Sigma3 and sigma4 domains of RNA polymerase sigma factors"/>
    <property type="match status" value="1"/>
</dbReference>
<evidence type="ECO:0000256" key="4">
    <source>
        <dbReference type="ARBA" id="ARBA00023125"/>
    </source>
</evidence>
<keyword evidence="2" id="KW-0805">Transcription regulation</keyword>
<dbReference type="Pfam" id="PF04542">
    <property type="entry name" value="Sigma70_r2"/>
    <property type="match status" value="1"/>
</dbReference>
<feature type="coiled-coil region" evidence="6">
    <location>
        <begin position="118"/>
        <end position="145"/>
    </location>
</feature>
<evidence type="ECO:0000313" key="9">
    <source>
        <dbReference type="EMBL" id="PIT93426.1"/>
    </source>
</evidence>
<keyword evidence="5" id="KW-0804">Transcription</keyword>
<proteinExistence type="inferred from homology"/>
<dbReference type="AlphaFoldDB" id="A0A2M6WKY5"/>
<evidence type="ECO:0000256" key="6">
    <source>
        <dbReference type="SAM" id="Coils"/>
    </source>
</evidence>
<dbReference type="CDD" id="cd06171">
    <property type="entry name" value="Sigma70_r4"/>
    <property type="match status" value="1"/>
</dbReference>
<keyword evidence="4" id="KW-0238">DNA-binding</keyword>
<reference evidence="10" key="1">
    <citation type="submission" date="2017-09" db="EMBL/GenBank/DDBJ databases">
        <title>Depth-based differentiation of microbial function through sediment-hosted aquifers and enrichment of novel symbionts in the deep terrestrial subsurface.</title>
        <authorList>
            <person name="Probst A.J."/>
            <person name="Ladd B."/>
            <person name="Jarett J.K."/>
            <person name="Geller-Mcgrath D.E."/>
            <person name="Sieber C.M.K."/>
            <person name="Emerson J.B."/>
            <person name="Anantharaman K."/>
            <person name="Thomas B.C."/>
            <person name="Malmstrom R."/>
            <person name="Stieglmeier M."/>
            <person name="Klingl A."/>
            <person name="Woyke T."/>
            <person name="Ryan C.M."/>
            <person name="Banfield J.F."/>
        </authorList>
    </citation>
    <scope>NUCLEOTIDE SEQUENCE [LARGE SCALE GENOMIC DNA]</scope>
</reference>
<dbReference type="NCBIfam" id="TIGR02937">
    <property type="entry name" value="sigma70-ECF"/>
    <property type="match status" value="1"/>
</dbReference>
<dbReference type="PANTHER" id="PTHR43133:SF8">
    <property type="entry name" value="RNA POLYMERASE SIGMA FACTOR HI_1459-RELATED"/>
    <property type="match status" value="1"/>
</dbReference>
<keyword evidence="3" id="KW-0731">Sigma factor</keyword>
<evidence type="ECO:0000256" key="2">
    <source>
        <dbReference type="ARBA" id="ARBA00023015"/>
    </source>
</evidence>
<dbReference type="InterPro" id="IPR013325">
    <property type="entry name" value="RNA_pol_sigma_r2"/>
</dbReference>
<dbReference type="GO" id="GO:0003677">
    <property type="term" value="F:DNA binding"/>
    <property type="evidence" value="ECO:0007669"/>
    <property type="project" value="UniProtKB-KW"/>
</dbReference>
<organism evidence="9 10">
    <name type="scientific">Candidatus Falkowbacteria bacterium CG10_big_fil_rev_8_21_14_0_10_43_11</name>
    <dbReference type="NCBI Taxonomy" id="1974568"/>
    <lineage>
        <taxon>Bacteria</taxon>
        <taxon>Candidatus Falkowiibacteriota</taxon>
    </lineage>
</organism>
<sequence length="182" mass="21141">MIKQGSLQEKILISKLNFKNKDAFSAIYDLYLDKIYRFIYFKVPTVAEAEDLTSQVFLKIWQLAITGRIKVGESFQSLIYKVARNLVIDHYRSSARDKNTVSLDEAINVARNETLENKIDAKLELEQVGKKLRKLKNEYREVIIMHFVDDLTIKEIAGILEKKRGNVRVTLHRALKALKEIQ</sequence>